<sequence>MPASSRLRTALRPALPAVVLLFLAVATQAGAPRRVLDFLDFGTGVLALVSLTGTVLWGLAATDRLLLHSGHRLIAQAVHRGTGVAGLGFLALHIGVKIARGRTSGTAAAVPFADDGRPLLIGLGTLAGYLFLAAAVTGAVRGAFTSRRGSRWWRVLHMGAYVAWCAALVHGLKSGRTAGGWVTTGYMLCVAGVAVVLVLRLREPRRGRDPYRPPPGAESGGFRGPDRVARHSRSGRA</sequence>
<feature type="region of interest" description="Disordered" evidence="1">
    <location>
        <begin position="207"/>
        <end position="237"/>
    </location>
</feature>
<organism evidence="3 4">
    <name type="scientific">Streptomyces chrestomyceticus JCM 4735</name>
    <dbReference type="NCBI Taxonomy" id="1306181"/>
    <lineage>
        <taxon>Bacteria</taxon>
        <taxon>Bacillati</taxon>
        <taxon>Actinomycetota</taxon>
        <taxon>Actinomycetes</taxon>
        <taxon>Kitasatosporales</taxon>
        <taxon>Streptomycetaceae</taxon>
        <taxon>Streptomyces</taxon>
    </lineage>
</organism>
<name>A0A7U9PZG7_9ACTN</name>
<feature type="transmembrane region" description="Helical" evidence="2">
    <location>
        <begin position="119"/>
        <end position="140"/>
    </location>
</feature>
<keyword evidence="2" id="KW-1133">Transmembrane helix</keyword>
<dbReference type="Proteomes" id="UP000287830">
    <property type="component" value="Unassembled WGS sequence"/>
</dbReference>
<reference evidence="3 4" key="1">
    <citation type="submission" date="2018-11" db="EMBL/GenBank/DDBJ databases">
        <title>Whole genome sequence of Streptomyces chrestomyceticus NBRC 13444(T).</title>
        <authorList>
            <person name="Komaki H."/>
            <person name="Tamura T."/>
        </authorList>
    </citation>
    <scope>NUCLEOTIDE SEQUENCE [LARGE SCALE GENOMIC DNA]</scope>
    <source>
        <strain evidence="3 4">NBRC 13444</strain>
    </source>
</reference>
<gene>
    <name evidence="3" type="ORF">OEIGOIKO_05211</name>
</gene>
<evidence type="ECO:0000313" key="4">
    <source>
        <dbReference type="Proteomes" id="UP000287830"/>
    </source>
</evidence>
<feature type="transmembrane region" description="Helical" evidence="2">
    <location>
        <begin position="81"/>
        <end position="99"/>
    </location>
</feature>
<feature type="transmembrane region" description="Helical" evidence="2">
    <location>
        <begin position="39"/>
        <end position="60"/>
    </location>
</feature>
<feature type="transmembrane region" description="Helical" evidence="2">
    <location>
        <begin position="178"/>
        <end position="199"/>
    </location>
</feature>
<protein>
    <submittedName>
        <fullName evidence="3">Membrane protein</fullName>
    </submittedName>
</protein>
<proteinExistence type="predicted"/>
<evidence type="ECO:0000256" key="2">
    <source>
        <dbReference type="SAM" id="Phobius"/>
    </source>
</evidence>
<dbReference type="GeneID" id="95624023"/>
<keyword evidence="2" id="KW-0812">Transmembrane</keyword>
<dbReference type="EMBL" id="BHZC01000001">
    <property type="protein sequence ID" value="GCD37418.1"/>
    <property type="molecule type" value="Genomic_DNA"/>
</dbReference>
<evidence type="ECO:0000313" key="3">
    <source>
        <dbReference type="EMBL" id="GCD37418.1"/>
    </source>
</evidence>
<dbReference type="AlphaFoldDB" id="A0A7U9PZG7"/>
<evidence type="ECO:0000256" key="1">
    <source>
        <dbReference type="SAM" id="MobiDB-lite"/>
    </source>
</evidence>
<keyword evidence="2" id="KW-0472">Membrane</keyword>
<feature type="transmembrane region" description="Helical" evidence="2">
    <location>
        <begin position="152"/>
        <end position="172"/>
    </location>
</feature>
<dbReference type="RefSeq" id="WP_244955336.1">
    <property type="nucleotide sequence ID" value="NZ_BHZC01000001.1"/>
</dbReference>
<comment type="caution">
    <text evidence="3">The sequence shown here is derived from an EMBL/GenBank/DDBJ whole genome shotgun (WGS) entry which is preliminary data.</text>
</comment>
<accession>A0A7U9PZG7</accession>